<dbReference type="PANTHER" id="PTHR24064">
    <property type="entry name" value="SOLUTE CARRIER FAMILY 22 MEMBER"/>
    <property type="match status" value="1"/>
</dbReference>
<dbReference type="SUPFAM" id="SSF103473">
    <property type="entry name" value="MFS general substrate transporter"/>
    <property type="match status" value="1"/>
</dbReference>
<feature type="transmembrane region" description="Helical" evidence="5">
    <location>
        <begin position="412"/>
        <end position="433"/>
    </location>
</feature>
<feature type="transmembrane region" description="Helical" evidence="5">
    <location>
        <begin position="162"/>
        <end position="181"/>
    </location>
</feature>
<dbReference type="Proteomes" id="UP000515154">
    <property type="component" value="Linkage group LG13"/>
</dbReference>
<reference evidence="8" key="1">
    <citation type="submission" date="2025-08" db="UniProtKB">
        <authorList>
            <consortium name="RefSeq"/>
        </authorList>
    </citation>
    <scope>IDENTIFICATION</scope>
</reference>
<dbReference type="InterPro" id="IPR020846">
    <property type="entry name" value="MFS_dom"/>
</dbReference>
<dbReference type="Pfam" id="PF00083">
    <property type="entry name" value="Sugar_tr"/>
    <property type="match status" value="1"/>
</dbReference>
<evidence type="ECO:0000256" key="4">
    <source>
        <dbReference type="ARBA" id="ARBA00023136"/>
    </source>
</evidence>
<feature type="domain" description="Major facilitator superfamily (MFS) profile" evidence="6">
    <location>
        <begin position="47"/>
        <end position="552"/>
    </location>
</feature>
<keyword evidence="7" id="KW-1185">Reference proteome</keyword>
<feature type="transmembrane region" description="Helical" evidence="5">
    <location>
        <begin position="442"/>
        <end position="459"/>
    </location>
</feature>
<dbReference type="InterPro" id="IPR036259">
    <property type="entry name" value="MFS_trans_sf"/>
</dbReference>
<organism evidence="7 8">
    <name type="scientific">Octopus sinensis</name>
    <name type="common">East Asian common octopus</name>
    <dbReference type="NCBI Taxonomy" id="2607531"/>
    <lineage>
        <taxon>Eukaryota</taxon>
        <taxon>Metazoa</taxon>
        <taxon>Spiralia</taxon>
        <taxon>Lophotrochozoa</taxon>
        <taxon>Mollusca</taxon>
        <taxon>Cephalopoda</taxon>
        <taxon>Coleoidea</taxon>
        <taxon>Octopodiformes</taxon>
        <taxon>Octopoda</taxon>
        <taxon>Incirrata</taxon>
        <taxon>Octopodidae</taxon>
        <taxon>Octopus</taxon>
    </lineage>
</organism>
<evidence type="ECO:0000256" key="1">
    <source>
        <dbReference type="ARBA" id="ARBA00004141"/>
    </source>
</evidence>
<evidence type="ECO:0000256" key="2">
    <source>
        <dbReference type="ARBA" id="ARBA00022692"/>
    </source>
</evidence>
<dbReference type="InterPro" id="IPR005828">
    <property type="entry name" value="MFS_sugar_transport-like"/>
</dbReference>
<keyword evidence="3 5" id="KW-1133">Transmembrane helix</keyword>
<evidence type="ECO:0000256" key="5">
    <source>
        <dbReference type="SAM" id="Phobius"/>
    </source>
</evidence>
<evidence type="ECO:0000313" key="8">
    <source>
        <dbReference type="RefSeq" id="XP_029644361.1"/>
    </source>
</evidence>
<feature type="transmembrane region" description="Helical" evidence="5">
    <location>
        <begin position="276"/>
        <end position="295"/>
    </location>
</feature>
<dbReference type="Gene3D" id="1.20.1250.20">
    <property type="entry name" value="MFS general substrate transporter like domains"/>
    <property type="match status" value="1"/>
</dbReference>
<keyword evidence="4 5" id="KW-0472">Membrane</keyword>
<protein>
    <submittedName>
        <fullName evidence="8">Organic cation transporter protein-like isoform X1</fullName>
    </submittedName>
</protein>
<dbReference type="RefSeq" id="XP_029644361.1">
    <property type="nucleotide sequence ID" value="XM_029788501.2"/>
</dbReference>
<feature type="transmembrane region" description="Helical" evidence="5">
    <location>
        <begin position="248"/>
        <end position="270"/>
    </location>
</feature>
<evidence type="ECO:0000313" key="7">
    <source>
        <dbReference type="Proteomes" id="UP000515154"/>
    </source>
</evidence>
<feature type="transmembrane region" description="Helical" evidence="5">
    <location>
        <begin position="48"/>
        <end position="70"/>
    </location>
</feature>
<feature type="transmembrane region" description="Helical" evidence="5">
    <location>
        <begin position="531"/>
        <end position="548"/>
    </location>
</feature>
<feature type="transmembrane region" description="Helical" evidence="5">
    <location>
        <begin position="214"/>
        <end position="236"/>
    </location>
</feature>
<evidence type="ECO:0000256" key="3">
    <source>
        <dbReference type="ARBA" id="ARBA00022989"/>
    </source>
</evidence>
<comment type="subcellular location">
    <subcellularLocation>
        <location evidence="1">Membrane</location>
        <topology evidence="1">Multi-pass membrane protein</topology>
    </subcellularLocation>
</comment>
<dbReference type="GO" id="GO:0016020">
    <property type="term" value="C:membrane"/>
    <property type="evidence" value="ECO:0007669"/>
    <property type="project" value="UniProtKB-SubCell"/>
</dbReference>
<feature type="transmembrane region" description="Helical" evidence="5">
    <location>
        <begin position="380"/>
        <end position="400"/>
    </location>
</feature>
<evidence type="ECO:0000259" key="6">
    <source>
        <dbReference type="PROSITE" id="PS50850"/>
    </source>
</evidence>
<dbReference type="CDD" id="cd17317">
    <property type="entry name" value="MFS_SLC22"/>
    <property type="match status" value="1"/>
</dbReference>
<dbReference type="PROSITE" id="PS50850">
    <property type="entry name" value="MFS"/>
    <property type="match status" value="1"/>
</dbReference>
<dbReference type="GO" id="GO:0022857">
    <property type="term" value="F:transmembrane transporter activity"/>
    <property type="evidence" value="ECO:0007669"/>
    <property type="project" value="InterPro"/>
</dbReference>
<proteinExistence type="predicted"/>
<gene>
    <name evidence="8" type="primary">LOC115218604</name>
</gene>
<dbReference type="KEGG" id="osn:115218604"/>
<keyword evidence="2 5" id="KW-0812">Transmembrane</keyword>
<sequence length="566" mass="64325">MENNPKNQKEANEEFASQELKATLDLPTSEITEEILEKCGGFGLFQKGLTVFISIFAILYAQTILSMVFIREKIPFDCYPSNFNESMIPPNVTLDELLNRVNIEKEECSVYNLDTKEGFYTLPTSNSSKEPCNNGRKFYTEDLSTIVSEFDLTCDRDWMRNIAFSIMFAGFMLGNLLFGVLSDKFGRFKTFCVADSLLICCALAKIYAPNYIVFIIFYFAEGIGLSGTYIVLYTILIECVSQKYRSHLNFIMHTFFAVGEIILAGVAYVLRKWHHLLYATTIPHILFVIIALKYLPESPRWLLNEGRFERAEESFNRIARTNKKDNEDMIKLIRKLQRDAESKSEFNGKIIETVNHGNNRKTKDKTYYTAIDLLKKPRRAMISINLWFNWFVNAMIYYGVTLNSIDMSGSRYLNFLLMSAVEIPATILGYFMFKWFGHRKPLCLFLVFGGINCIVANFVAKVSFWFPLILTVLGKLGTTAAFDGVFLTSAELFPTVVRNNGLSTSVSFSRIGALLSPVILGLSVYGFWIPLTTYGLLGIAAGLLILLLPEMKDACLLQTLEDMDNL</sequence>
<name>A0A6P7T355_9MOLL</name>
<accession>A0A6P7T355</accession>
<dbReference type="AlphaFoldDB" id="A0A6P7T355"/>